<reference evidence="1" key="1">
    <citation type="submission" date="2022-07" db="EMBL/GenBank/DDBJ databases">
        <title>Genome Sequence of Phlebia brevispora.</title>
        <authorList>
            <person name="Buettner E."/>
        </authorList>
    </citation>
    <scope>NUCLEOTIDE SEQUENCE</scope>
    <source>
        <strain evidence="1">MPL23</strain>
    </source>
</reference>
<evidence type="ECO:0000313" key="1">
    <source>
        <dbReference type="EMBL" id="KAJ3552137.1"/>
    </source>
</evidence>
<proteinExistence type="predicted"/>
<sequence>MAPSHIPTKQKALVLPEKHGKYVVREVDVPKPGPGEVLVRADAVALNPIDWIIQATGIFITQYPAILGWEAAGTVIQLGEGVTSVTTGDKTSPWKYWGRRQACNVQAIQYCACPPCFQNSG</sequence>
<protein>
    <submittedName>
        <fullName evidence="1">Uncharacterized protein</fullName>
    </submittedName>
</protein>
<name>A0ACC1T3V9_9APHY</name>
<gene>
    <name evidence="1" type="ORF">NM688_g4311</name>
</gene>
<comment type="caution">
    <text evidence="1">The sequence shown here is derived from an EMBL/GenBank/DDBJ whole genome shotgun (WGS) entry which is preliminary data.</text>
</comment>
<keyword evidence="2" id="KW-1185">Reference proteome</keyword>
<organism evidence="1 2">
    <name type="scientific">Phlebia brevispora</name>
    <dbReference type="NCBI Taxonomy" id="194682"/>
    <lineage>
        <taxon>Eukaryota</taxon>
        <taxon>Fungi</taxon>
        <taxon>Dikarya</taxon>
        <taxon>Basidiomycota</taxon>
        <taxon>Agaricomycotina</taxon>
        <taxon>Agaricomycetes</taxon>
        <taxon>Polyporales</taxon>
        <taxon>Meruliaceae</taxon>
        <taxon>Phlebia</taxon>
    </lineage>
</organism>
<dbReference type="EMBL" id="JANHOG010000701">
    <property type="protein sequence ID" value="KAJ3552137.1"/>
    <property type="molecule type" value="Genomic_DNA"/>
</dbReference>
<accession>A0ACC1T3V9</accession>
<evidence type="ECO:0000313" key="2">
    <source>
        <dbReference type="Proteomes" id="UP001148662"/>
    </source>
</evidence>
<dbReference type="Proteomes" id="UP001148662">
    <property type="component" value="Unassembled WGS sequence"/>
</dbReference>